<sequence>MFENELSPGQPMPGLKSLFMILLFICLSGARAFLVGISIPVVDSGAGAFAMMGNIIIYSILALFAQVVPGILHRVFVWVRQSQASTAFYLHLYFWGGLPLHVISFLLGPEAAVFSFLPDLLLITVYKIGLSLFAQPSGDG</sequence>
<dbReference type="AlphaFoldDB" id="A0A833LYE6"/>
<accession>A0A833LYE6</accession>
<dbReference type="EMBL" id="WBUI01000002">
    <property type="protein sequence ID" value="KAB2934659.1"/>
    <property type="molecule type" value="Genomic_DNA"/>
</dbReference>
<gene>
    <name evidence="2" type="ORF">F9K24_02455</name>
</gene>
<feature type="transmembrane region" description="Helical" evidence="1">
    <location>
        <begin position="88"/>
        <end position="107"/>
    </location>
</feature>
<evidence type="ECO:0000313" key="2">
    <source>
        <dbReference type="EMBL" id="KAB2934659.1"/>
    </source>
</evidence>
<evidence type="ECO:0000313" key="3">
    <source>
        <dbReference type="Proteomes" id="UP000460298"/>
    </source>
</evidence>
<keyword evidence="1" id="KW-1133">Transmembrane helix</keyword>
<organism evidence="2 3">
    <name type="scientific">Leptonema illini</name>
    <dbReference type="NCBI Taxonomy" id="183"/>
    <lineage>
        <taxon>Bacteria</taxon>
        <taxon>Pseudomonadati</taxon>
        <taxon>Spirochaetota</taxon>
        <taxon>Spirochaetia</taxon>
        <taxon>Leptospirales</taxon>
        <taxon>Leptospiraceae</taxon>
        <taxon>Leptonema</taxon>
    </lineage>
</organism>
<evidence type="ECO:0000256" key="1">
    <source>
        <dbReference type="SAM" id="Phobius"/>
    </source>
</evidence>
<name>A0A833LYE6_9LEPT</name>
<dbReference type="Proteomes" id="UP000460298">
    <property type="component" value="Unassembled WGS sequence"/>
</dbReference>
<protein>
    <submittedName>
        <fullName evidence="2">Uncharacterized protein</fullName>
    </submittedName>
</protein>
<reference evidence="2 3" key="1">
    <citation type="submission" date="2019-10" db="EMBL/GenBank/DDBJ databases">
        <title>Extracellular Electron Transfer in a Candidatus Methanoperedens spp. Enrichment Culture.</title>
        <authorList>
            <person name="Berger S."/>
            <person name="Rangel Shaw D."/>
            <person name="Berben T."/>
            <person name="In 'T Zandt M."/>
            <person name="Frank J."/>
            <person name="Reimann J."/>
            <person name="Jetten M.S.M."/>
            <person name="Welte C.U."/>
        </authorList>
    </citation>
    <scope>NUCLEOTIDE SEQUENCE [LARGE SCALE GENOMIC DNA]</scope>
    <source>
        <strain evidence="2">SB12</strain>
    </source>
</reference>
<feature type="transmembrane region" description="Helical" evidence="1">
    <location>
        <begin position="21"/>
        <end position="42"/>
    </location>
</feature>
<keyword evidence="1" id="KW-0472">Membrane</keyword>
<feature type="transmembrane region" description="Helical" evidence="1">
    <location>
        <begin position="48"/>
        <end position="68"/>
    </location>
</feature>
<keyword evidence="1" id="KW-0812">Transmembrane</keyword>
<comment type="caution">
    <text evidence="2">The sequence shown here is derived from an EMBL/GenBank/DDBJ whole genome shotgun (WGS) entry which is preliminary data.</text>
</comment>
<proteinExistence type="predicted"/>
<feature type="transmembrane region" description="Helical" evidence="1">
    <location>
        <begin position="113"/>
        <end position="134"/>
    </location>
</feature>